<feature type="region of interest" description="Disordered" evidence="6">
    <location>
        <begin position="327"/>
        <end position="355"/>
    </location>
</feature>
<dbReference type="SUPFAM" id="SSF47954">
    <property type="entry name" value="Cyclin-like"/>
    <property type="match status" value="2"/>
</dbReference>
<protein>
    <submittedName>
        <fullName evidence="9">Uncharacterized protein</fullName>
    </submittedName>
</protein>
<evidence type="ECO:0000256" key="3">
    <source>
        <dbReference type="ARBA" id="ARBA00023127"/>
    </source>
</evidence>
<comment type="similarity">
    <text evidence="1">Belongs to the cyclin family. Cyclin D subfamily.</text>
</comment>
<dbReference type="InterPro" id="IPR006671">
    <property type="entry name" value="Cyclin_N"/>
</dbReference>
<evidence type="ECO:0000256" key="4">
    <source>
        <dbReference type="ARBA" id="ARBA00023306"/>
    </source>
</evidence>
<feature type="compositionally biased region" description="Low complexity" evidence="6">
    <location>
        <begin position="294"/>
        <end position="312"/>
    </location>
</feature>
<accession>A0A7I8KEZ7</accession>
<dbReference type="FunFam" id="1.10.472.10:FF:000040">
    <property type="entry name" value="D6-type cyclin"/>
    <property type="match status" value="1"/>
</dbReference>
<proteinExistence type="inferred from homology"/>
<keyword evidence="4" id="KW-0131">Cell cycle</keyword>
<feature type="region of interest" description="Disordered" evidence="6">
    <location>
        <begin position="287"/>
        <end position="312"/>
    </location>
</feature>
<dbReference type="Pfam" id="PF02984">
    <property type="entry name" value="Cyclin_C"/>
    <property type="match status" value="1"/>
</dbReference>
<dbReference type="Gene3D" id="1.10.472.10">
    <property type="entry name" value="Cyclin-like"/>
    <property type="match status" value="2"/>
</dbReference>
<evidence type="ECO:0000259" key="7">
    <source>
        <dbReference type="SMART" id="SM00385"/>
    </source>
</evidence>
<feature type="domain" description="Cyclin-like" evidence="7">
    <location>
        <begin position="96"/>
        <end position="184"/>
    </location>
</feature>
<dbReference type="InterPro" id="IPR039361">
    <property type="entry name" value="Cyclin"/>
</dbReference>
<dbReference type="AlphaFoldDB" id="A0A7I8KEZ7"/>
<keyword evidence="3 5" id="KW-0195">Cyclin</keyword>
<keyword evidence="2" id="KW-0132">Cell division</keyword>
<evidence type="ECO:0000256" key="1">
    <source>
        <dbReference type="ARBA" id="ARBA00009065"/>
    </source>
</evidence>
<reference evidence="9" key="1">
    <citation type="submission" date="2020-02" db="EMBL/GenBank/DDBJ databases">
        <authorList>
            <person name="Scholz U."/>
            <person name="Mascher M."/>
            <person name="Fiebig A."/>
        </authorList>
    </citation>
    <scope>NUCLEOTIDE SEQUENCE</scope>
</reference>
<dbReference type="InterPro" id="IPR013763">
    <property type="entry name" value="Cyclin-like_dom"/>
</dbReference>
<sequence length="355" mass="38577">MGSAYYDCASAILLCAEDNRSILGLDDEDGCGLPPGRRRRRRSAVGGGAPAGFHLQTEECLAMLVLREHHHLPREDYATRLQTGALDLSLRRDAIDWICKVHAHYSFGPLSGYLSVNYLDRFLSLYELPQGKAWMIQLLSVACLSLAAKMEEAEVPLSLDLQVGDAKFVFEARTIQRMELLVLSTLQWRMQAVTPFSFLDYFLRSFNGGKSPGEASISRSVDLILRTTRGIDFLEFRPSEIAAAVAISELEAAAEEEVSGALLSRCVHLDKERVLRCLELLRDAAAPGNRPSKDGAAAAAAGSGAPGSVPQSPIGVLDAACLSYKSDDTTAGSQSIPEQNSPEPKRKKNPDPSEV</sequence>
<evidence type="ECO:0000256" key="6">
    <source>
        <dbReference type="SAM" id="MobiDB-lite"/>
    </source>
</evidence>
<dbReference type="GO" id="GO:0051301">
    <property type="term" value="P:cell division"/>
    <property type="evidence" value="ECO:0007669"/>
    <property type="project" value="UniProtKB-KW"/>
</dbReference>
<keyword evidence="10" id="KW-1185">Reference proteome</keyword>
<dbReference type="Proteomes" id="UP000663760">
    <property type="component" value="Chromosome 5"/>
</dbReference>
<name>A0A7I8KEZ7_SPIIN</name>
<dbReference type="SMART" id="SM00385">
    <property type="entry name" value="CYCLIN"/>
    <property type="match status" value="1"/>
</dbReference>
<dbReference type="CDD" id="cd20544">
    <property type="entry name" value="CYCLIN_AtCycD-like_rpt2"/>
    <property type="match status" value="1"/>
</dbReference>
<dbReference type="FunFam" id="1.10.472.10:FF:000034">
    <property type="entry name" value="D2/4-type cyclin"/>
    <property type="match status" value="1"/>
</dbReference>
<dbReference type="OrthoDB" id="5590282at2759"/>
<dbReference type="SMART" id="SM01332">
    <property type="entry name" value="Cyclin_C"/>
    <property type="match status" value="1"/>
</dbReference>
<evidence type="ECO:0000313" key="10">
    <source>
        <dbReference type="Proteomes" id="UP000663760"/>
    </source>
</evidence>
<evidence type="ECO:0000313" key="9">
    <source>
        <dbReference type="EMBL" id="CAA7395794.1"/>
    </source>
</evidence>
<dbReference type="Pfam" id="PF00134">
    <property type="entry name" value="Cyclin_N"/>
    <property type="match status" value="1"/>
</dbReference>
<dbReference type="CDD" id="cd20543">
    <property type="entry name" value="CYCLIN_AtCycD-like_rpt1"/>
    <property type="match status" value="1"/>
</dbReference>
<dbReference type="EMBL" id="LR746268">
    <property type="protein sequence ID" value="CAA7395794.1"/>
    <property type="molecule type" value="Genomic_DNA"/>
</dbReference>
<evidence type="ECO:0000256" key="5">
    <source>
        <dbReference type="RuleBase" id="RU000383"/>
    </source>
</evidence>
<feature type="domain" description="Cyclin C-terminal" evidence="8">
    <location>
        <begin position="193"/>
        <end position="310"/>
    </location>
</feature>
<gene>
    <name evidence="9" type="ORF">SI8410_05006457</name>
</gene>
<feature type="compositionally biased region" description="Polar residues" evidence="6">
    <location>
        <begin position="329"/>
        <end position="342"/>
    </location>
</feature>
<evidence type="ECO:0000259" key="8">
    <source>
        <dbReference type="SMART" id="SM01332"/>
    </source>
</evidence>
<organism evidence="9 10">
    <name type="scientific">Spirodela intermedia</name>
    <name type="common">Intermediate duckweed</name>
    <dbReference type="NCBI Taxonomy" id="51605"/>
    <lineage>
        <taxon>Eukaryota</taxon>
        <taxon>Viridiplantae</taxon>
        <taxon>Streptophyta</taxon>
        <taxon>Embryophyta</taxon>
        <taxon>Tracheophyta</taxon>
        <taxon>Spermatophyta</taxon>
        <taxon>Magnoliopsida</taxon>
        <taxon>Liliopsida</taxon>
        <taxon>Araceae</taxon>
        <taxon>Lemnoideae</taxon>
        <taxon>Spirodela</taxon>
    </lineage>
</organism>
<dbReference type="InterPro" id="IPR036915">
    <property type="entry name" value="Cyclin-like_sf"/>
</dbReference>
<dbReference type="PANTHER" id="PTHR10177">
    <property type="entry name" value="CYCLINS"/>
    <property type="match status" value="1"/>
</dbReference>
<evidence type="ECO:0000256" key="2">
    <source>
        <dbReference type="ARBA" id="ARBA00022618"/>
    </source>
</evidence>
<dbReference type="InterPro" id="IPR004367">
    <property type="entry name" value="Cyclin_C-dom"/>
</dbReference>